<feature type="domain" description="Thiamine pyrophosphate enzyme TPP-binding" evidence="3">
    <location>
        <begin position="326"/>
        <end position="452"/>
    </location>
</feature>
<dbReference type="EC" id="2.2.1.6" evidence="4"/>
<dbReference type="CDD" id="cd07035">
    <property type="entry name" value="TPP_PYR_POX_like"/>
    <property type="match status" value="1"/>
</dbReference>
<dbReference type="InterPro" id="IPR029061">
    <property type="entry name" value="THDP-binding"/>
</dbReference>
<dbReference type="InterPro" id="IPR011766">
    <property type="entry name" value="TPP_enzyme_TPP-bd"/>
</dbReference>
<evidence type="ECO:0000259" key="2">
    <source>
        <dbReference type="Pfam" id="PF00205"/>
    </source>
</evidence>
<reference evidence="4 5" key="1">
    <citation type="submission" date="2021-03" db="EMBL/GenBank/DDBJ databases">
        <title>Sequencing the genomes of 1000 actinobacteria strains.</title>
        <authorList>
            <person name="Klenk H.-P."/>
        </authorList>
    </citation>
    <scope>NUCLEOTIDE SEQUENCE [LARGE SCALE GENOMIC DNA]</scope>
    <source>
        <strain evidence="4 5">DSM 46670</strain>
    </source>
</reference>
<dbReference type="Gene3D" id="3.40.50.1220">
    <property type="entry name" value="TPP-binding domain"/>
    <property type="match status" value="1"/>
</dbReference>
<keyword evidence="5" id="KW-1185">Reference proteome</keyword>
<dbReference type="InterPro" id="IPR045229">
    <property type="entry name" value="TPP_enz"/>
</dbReference>
<evidence type="ECO:0000256" key="1">
    <source>
        <dbReference type="ARBA" id="ARBA00007812"/>
    </source>
</evidence>
<evidence type="ECO:0000313" key="4">
    <source>
        <dbReference type="EMBL" id="MBP2326037.1"/>
    </source>
</evidence>
<sequence>MVDSTNVLTGVLEAKCSAAPLVVLAAGTGVERRGSAAFQELDQMSFIAPLVTWAHRVDHPNRVPAALQRAWLVAQHGVPGPVYVELPDHLLTAEIERAFPWRVNAETSMAYKSSVSSPALDAVRAARRPVLLVGGGARHRNDAHSIERFADRLGAALLVTASGRGSVDENHERFLGLSGLYLRPQAAELLRDSDLVIALGSRLEETATYGWPQLPVVQVNIAAEEFSAEFPGHTVVGDVAAVVAHWSSMMDTHEPDPGWLMRIAETRAAIVAEAKTETSVIAGLLTTLGDVLPEDRILVQENGLQDMWSYFFPFFTCPAEAGSIVPSEQTSLGFGAAAAGGVALAAPGRQVVAFVGDGAFAMVDADLETVARHGLGVLYVVLCNGGYGWLQAQLEQRRLNGERFEFAGGGFPPNRFDGLSQVHYTVLEDPGDCGPVLRHAVEVCAQGRVSVVYVPVELADRPPGLSEIDYSVPQ</sequence>
<dbReference type="PANTHER" id="PTHR18968">
    <property type="entry name" value="THIAMINE PYROPHOSPHATE ENZYMES"/>
    <property type="match status" value="1"/>
</dbReference>
<dbReference type="Gene3D" id="3.40.50.970">
    <property type="match status" value="2"/>
</dbReference>
<organism evidence="4 5">
    <name type="scientific">Kibdelosporangium banguiense</name>
    <dbReference type="NCBI Taxonomy" id="1365924"/>
    <lineage>
        <taxon>Bacteria</taxon>
        <taxon>Bacillati</taxon>
        <taxon>Actinomycetota</taxon>
        <taxon>Actinomycetes</taxon>
        <taxon>Pseudonocardiales</taxon>
        <taxon>Pseudonocardiaceae</taxon>
        <taxon>Kibdelosporangium</taxon>
    </lineage>
</organism>
<dbReference type="EMBL" id="JAGINW010000001">
    <property type="protein sequence ID" value="MBP2326037.1"/>
    <property type="molecule type" value="Genomic_DNA"/>
</dbReference>
<dbReference type="CDD" id="cd00568">
    <property type="entry name" value="TPP_enzymes"/>
    <property type="match status" value="1"/>
</dbReference>
<accession>A0ABS4TNP9</accession>
<dbReference type="Proteomes" id="UP001519332">
    <property type="component" value="Unassembled WGS sequence"/>
</dbReference>
<evidence type="ECO:0000313" key="5">
    <source>
        <dbReference type="Proteomes" id="UP001519332"/>
    </source>
</evidence>
<comment type="similarity">
    <text evidence="1">Belongs to the TPP enzyme family.</text>
</comment>
<name>A0ABS4TNP9_9PSEU</name>
<dbReference type="RefSeq" id="WP_209643157.1">
    <property type="nucleotide sequence ID" value="NZ_JAGINW010000001.1"/>
</dbReference>
<dbReference type="SUPFAM" id="SSF52518">
    <property type="entry name" value="Thiamin diphosphate-binding fold (THDP-binding)"/>
    <property type="match status" value="2"/>
</dbReference>
<feature type="domain" description="Thiamine pyrophosphate enzyme central" evidence="2">
    <location>
        <begin position="119"/>
        <end position="243"/>
    </location>
</feature>
<protein>
    <submittedName>
        <fullName evidence="4">Acetolactate synthase-1/2/3 large subunit</fullName>
        <ecNumber evidence="4">2.2.1.6</ecNumber>
    </submittedName>
</protein>
<evidence type="ECO:0000259" key="3">
    <source>
        <dbReference type="Pfam" id="PF02775"/>
    </source>
</evidence>
<dbReference type="Pfam" id="PF02775">
    <property type="entry name" value="TPP_enzyme_C"/>
    <property type="match status" value="1"/>
</dbReference>
<keyword evidence="4" id="KW-0808">Transferase</keyword>
<gene>
    <name evidence="4" type="ORF">JOF56_006422</name>
</gene>
<dbReference type="PANTHER" id="PTHR18968:SF13">
    <property type="entry name" value="ACETOLACTATE SYNTHASE CATALYTIC SUBUNIT, MITOCHONDRIAL"/>
    <property type="match status" value="1"/>
</dbReference>
<dbReference type="SUPFAM" id="SSF52467">
    <property type="entry name" value="DHS-like NAD/FAD-binding domain"/>
    <property type="match status" value="1"/>
</dbReference>
<proteinExistence type="inferred from homology"/>
<comment type="caution">
    <text evidence="4">The sequence shown here is derived from an EMBL/GenBank/DDBJ whole genome shotgun (WGS) entry which is preliminary data.</text>
</comment>
<dbReference type="InterPro" id="IPR012000">
    <property type="entry name" value="Thiamin_PyroP_enz_cen_dom"/>
</dbReference>
<dbReference type="Pfam" id="PF00205">
    <property type="entry name" value="TPP_enzyme_M"/>
    <property type="match status" value="1"/>
</dbReference>
<dbReference type="InterPro" id="IPR029035">
    <property type="entry name" value="DHS-like_NAD/FAD-binding_dom"/>
</dbReference>
<dbReference type="GO" id="GO:0003984">
    <property type="term" value="F:acetolactate synthase activity"/>
    <property type="evidence" value="ECO:0007669"/>
    <property type="project" value="UniProtKB-EC"/>
</dbReference>